<keyword evidence="7" id="KW-1185">Reference proteome</keyword>
<dbReference type="GO" id="GO:0009279">
    <property type="term" value="C:cell outer membrane"/>
    <property type="evidence" value="ECO:0007669"/>
    <property type="project" value="UniProtKB-SubCell"/>
</dbReference>
<dbReference type="Pfam" id="PF11751">
    <property type="entry name" value="PorP_SprF"/>
    <property type="match status" value="1"/>
</dbReference>
<dbReference type="InterPro" id="IPR006665">
    <property type="entry name" value="OmpA-like"/>
</dbReference>
<dbReference type="InterPro" id="IPR006664">
    <property type="entry name" value="OMP_bac"/>
</dbReference>
<evidence type="ECO:0000256" key="3">
    <source>
        <dbReference type="ARBA" id="ARBA00023237"/>
    </source>
</evidence>
<feature type="domain" description="OmpA-like" evidence="5">
    <location>
        <begin position="406"/>
        <end position="523"/>
    </location>
</feature>
<evidence type="ECO:0000256" key="1">
    <source>
        <dbReference type="ARBA" id="ARBA00004442"/>
    </source>
</evidence>
<dbReference type="RefSeq" id="WP_236587583.1">
    <property type="nucleotide sequence ID" value="NZ_JAEQBW010000002.1"/>
</dbReference>
<dbReference type="AlphaFoldDB" id="A0A934WXK6"/>
<evidence type="ECO:0000313" key="6">
    <source>
        <dbReference type="EMBL" id="MBK6264767.1"/>
    </source>
</evidence>
<dbReference type="InterPro" id="IPR019861">
    <property type="entry name" value="PorP/SprF_Bacteroidetes"/>
</dbReference>
<reference evidence="6" key="1">
    <citation type="submission" date="2021-01" db="EMBL/GenBank/DDBJ databases">
        <title>Marivirga aurantiaca sp. nov., isolated from intertidal surface sediments.</title>
        <authorList>
            <person name="Zhang M."/>
        </authorList>
    </citation>
    <scope>NUCLEOTIDE SEQUENCE</scope>
    <source>
        <strain evidence="6">S37H4</strain>
    </source>
</reference>
<evidence type="ECO:0000313" key="7">
    <source>
        <dbReference type="Proteomes" id="UP000611723"/>
    </source>
</evidence>
<evidence type="ECO:0000259" key="5">
    <source>
        <dbReference type="PROSITE" id="PS51123"/>
    </source>
</evidence>
<comment type="subcellular location">
    <subcellularLocation>
        <location evidence="1">Cell outer membrane</location>
    </subcellularLocation>
</comment>
<evidence type="ECO:0000256" key="2">
    <source>
        <dbReference type="ARBA" id="ARBA00023136"/>
    </source>
</evidence>
<gene>
    <name evidence="6" type="ORF">JKA74_06945</name>
</gene>
<dbReference type="EMBL" id="JAEQBW010000002">
    <property type="protein sequence ID" value="MBK6264767.1"/>
    <property type="molecule type" value="Genomic_DNA"/>
</dbReference>
<dbReference type="Proteomes" id="UP000611723">
    <property type="component" value="Unassembled WGS sequence"/>
</dbReference>
<accession>A0A934WXK6</accession>
<evidence type="ECO:0000256" key="4">
    <source>
        <dbReference type="PROSITE-ProRule" id="PRU00473"/>
    </source>
</evidence>
<dbReference type="PANTHER" id="PTHR30329:SF21">
    <property type="entry name" value="LIPOPROTEIN YIAD-RELATED"/>
    <property type="match status" value="1"/>
</dbReference>
<proteinExistence type="predicted"/>
<dbReference type="InterPro" id="IPR050330">
    <property type="entry name" value="Bact_OuterMem_StrucFunc"/>
</dbReference>
<dbReference type="Gene3D" id="3.30.1330.60">
    <property type="entry name" value="OmpA-like domain"/>
    <property type="match status" value="1"/>
</dbReference>
<dbReference type="PRINTS" id="PR01021">
    <property type="entry name" value="OMPADOMAIN"/>
</dbReference>
<comment type="caution">
    <text evidence="6">The sequence shown here is derived from an EMBL/GenBank/DDBJ whole genome shotgun (WGS) entry which is preliminary data.</text>
</comment>
<organism evidence="6 7">
    <name type="scientific">Marivirga aurantiaca</name>
    <dbReference type="NCBI Taxonomy" id="2802615"/>
    <lineage>
        <taxon>Bacteria</taxon>
        <taxon>Pseudomonadati</taxon>
        <taxon>Bacteroidota</taxon>
        <taxon>Cytophagia</taxon>
        <taxon>Cytophagales</taxon>
        <taxon>Marivirgaceae</taxon>
        <taxon>Marivirga</taxon>
    </lineage>
</organism>
<sequence length="524" mass="59008">MIKIHYMGKYFSHARSIPTRYATIKSFTSVGSGFFCTILLLLLNLSAGTVAAQGFIFSNHDRMMGFYNPAFNASDNFMELNAIHRIQSYAEGLQVNTTGIDLSRPIFDRFKTKRMGGVGLSIMQESLNNDSPYRKITASASYAYNLPIYKKQYLSFGAQLSFNQLQFSSTDNYITGSQWVSNFGYDPSMPIGESLSSVVDAYFGVGTGLLWYMEDDLGRIKYTAGVSAFNLNQPELQFTAQSQKIPVMYGVQLAGEIFRQGNHQLFLEAISSFDKNMQLGGLGPRWTYHFANMDPFDPFTSGELSAFAKYYNEGRISLGSSISQKNFSFAFSMDFFTNNSYQNTATEFGLSIIKKLHLTKTKEAPEISETGYQIGTERDFSNNENINLEKEPVEKIEKAYQQTSVEGNFSFELSVNFNFEFNDTSLNEEAKTYLKDIFFMLQSNPALKLMITGHTDNVGSGRANRKVSAERAENVMDYLVELGISKDRMKAIGKGDSEPLLPNNTESNRAKNRRVEFLIFAEKN</sequence>
<name>A0A934WXK6_9BACT</name>
<keyword evidence="2 4" id="KW-0472">Membrane</keyword>
<keyword evidence="3" id="KW-0998">Cell outer membrane</keyword>
<dbReference type="Pfam" id="PF00691">
    <property type="entry name" value="OmpA"/>
    <property type="match status" value="1"/>
</dbReference>
<dbReference type="SUPFAM" id="SSF103088">
    <property type="entry name" value="OmpA-like"/>
    <property type="match status" value="1"/>
</dbReference>
<dbReference type="CDD" id="cd07185">
    <property type="entry name" value="OmpA_C-like"/>
    <property type="match status" value="1"/>
</dbReference>
<dbReference type="PANTHER" id="PTHR30329">
    <property type="entry name" value="STATOR ELEMENT OF FLAGELLAR MOTOR COMPLEX"/>
    <property type="match status" value="1"/>
</dbReference>
<dbReference type="PROSITE" id="PS51123">
    <property type="entry name" value="OMPA_2"/>
    <property type="match status" value="1"/>
</dbReference>
<protein>
    <submittedName>
        <fullName evidence="6">OmpA family protein</fullName>
    </submittedName>
</protein>
<dbReference type="InterPro" id="IPR036737">
    <property type="entry name" value="OmpA-like_sf"/>
</dbReference>